<dbReference type="InterPro" id="IPR051678">
    <property type="entry name" value="AGP_Transferase"/>
</dbReference>
<dbReference type="InterPro" id="IPR011009">
    <property type="entry name" value="Kinase-like_dom_sf"/>
</dbReference>
<dbReference type="GeneID" id="19274510"/>
<sequence>MQAQMIAPDEHLLSRLFNQHQPAITIILQTQQKCVFKAEFSTRIDFDLTSKIVRLEIKNKESQSFGEIALLQHLAATVIPDLVPKTHQVGIIEDSLGRALHFSVTEFVEGDTLQNVWSKLSADAQDSIVVKLGEALEKLHTIRPSNLESEKRPKAPPGANKEMLDKVSQPGVFGGPHTGFIDTGSALLASFMNRRKLKKQFCVLEPRSNMQGIIIRSNFNDLGSLTIDNSESEKWSEEAVLCHNDLNPRNLIIQQRKSPDGVLEHRLAGIVDWELAGFYPASYELSLHDTYLGTANQHLSFYFKLKSYMRSCVPHSPSQIKLLKANELIYESQQRHLAIGTNIPAHVRKRFKDYFRLVRDNDPYIGWTSGLEDIEFPAWDDAVAQKMEDDVIQEMIIRRQHAKASNHN</sequence>
<reference evidence="3" key="1">
    <citation type="journal article" date="2015" name="BMC Genomics">
        <title>Genomic and transcriptomic analysis of the endophytic fungus Pestalotiopsis fici reveals its lifestyle and high potential for synthesis of natural products.</title>
        <authorList>
            <person name="Wang X."/>
            <person name="Zhang X."/>
            <person name="Liu L."/>
            <person name="Xiang M."/>
            <person name="Wang W."/>
            <person name="Sun X."/>
            <person name="Che Y."/>
            <person name="Guo L."/>
            <person name="Liu G."/>
            <person name="Guo L."/>
            <person name="Wang C."/>
            <person name="Yin W.B."/>
            <person name="Stadler M."/>
            <person name="Zhang X."/>
            <person name="Liu X."/>
        </authorList>
    </citation>
    <scope>NUCLEOTIDE SEQUENCE [LARGE SCALE GENOMIC DNA]</scope>
    <source>
        <strain evidence="3">W106-1 / CGMCC3.15140</strain>
    </source>
</reference>
<dbReference type="Gene3D" id="3.90.1200.10">
    <property type="match status" value="1"/>
</dbReference>
<dbReference type="AlphaFoldDB" id="W3X0S9"/>
<protein>
    <recommendedName>
        <fullName evidence="1">Aminoglycoside phosphotransferase domain-containing protein</fullName>
    </recommendedName>
</protein>
<name>W3X0S9_PESFW</name>
<proteinExistence type="predicted"/>
<dbReference type="eggNOG" id="ENOG502SS80">
    <property type="taxonomic scope" value="Eukaryota"/>
</dbReference>
<dbReference type="InterPro" id="IPR002575">
    <property type="entry name" value="Aminoglycoside_PTrfase"/>
</dbReference>
<dbReference type="KEGG" id="pfy:PFICI_09497"/>
<dbReference type="OrthoDB" id="2906425at2759"/>
<accession>W3X0S9</accession>
<dbReference type="HOGENOM" id="CLU_059970_0_0_1"/>
<dbReference type="PANTHER" id="PTHR21310">
    <property type="entry name" value="AMINOGLYCOSIDE PHOSPHOTRANSFERASE-RELATED-RELATED"/>
    <property type="match status" value="1"/>
</dbReference>
<dbReference type="OMA" id="MVELEMH"/>
<dbReference type="EMBL" id="KI912114">
    <property type="protein sequence ID" value="ETS79644.1"/>
    <property type="molecule type" value="Genomic_DNA"/>
</dbReference>
<evidence type="ECO:0000259" key="1">
    <source>
        <dbReference type="Pfam" id="PF01636"/>
    </source>
</evidence>
<dbReference type="Pfam" id="PF01636">
    <property type="entry name" value="APH"/>
    <property type="match status" value="1"/>
</dbReference>
<feature type="domain" description="Aminoglycoside phosphotransferase" evidence="1">
    <location>
        <begin position="63"/>
        <end position="287"/>
    </location>
</feature>
<dbReference type="PANTHER" id="PTHR21310:SF15">
    <property type="entry name" value="AMINOGLYCOSIDE PHOSPHOTRANSFERASE DOMAIN-CONTAINING PROTEIN"/>
    <property type="match status" value="1"/>
</dbReference>
<dbReference type="Proteomes" id="UP000030651">
    <property type="component" value="Unassembled WGS sequence"/>
</dbReference>
<dbReference type="RefSeq" id="XP_007836269.1">
    <property type="nucleotide sequence ID" value="XM_007838078.1"/>
</dbReference>
<dbReference type="SUPFAM" id="SSF56112">
    <property type="entry name" value="Protein kinase-like (PK-like)"/>
    <property type="match status" value="1"/>
</dbReference>
<evidence type="ECO:0000313" key="2">
    <source>
        <dbReference type="EMBL" id="ETS79644.1"/>
    </source>
</evidence>
<keyword evidence="3" id="KW-1185">Reference proteome</keyword>
<dbReference type="InParanoid" id="W3X0S9"/>
<organism evidence="2 3">
    <name type="scientific">Pestalotiopsis fici (strain W106-1 / CGMCC3.15140)</name>
    <dbReference type="NCBI Taxonomy" id="1229662"/>
    <lineage>
        <taxon>Eukaryota</taxon>
        <taxon>Fungi</taxon>
        <taxon>Dikarya</taxon>
        <taxon>Ascomycota</taxon>
        <taxon>Pezizomycotina</taxon>
        <taxon>Sordariomycetes</taxon>
        <taxon>Xylariomycetidae</taxon>
        <taxon>Amphisphaeriales</taxon>
        <taxon>Sporocadaceae</taxon>
        <taxon>Pestalotiopsis</taxon>
    </lineage>
</organism>
<gene>
    <name evidence="2" type="ORF">PFICI_09497</name>
</gene>
<evidence type="ECO:0000313" key="3">
    <source>
        <dbReference type="Proteomes" id="UP000030651"/>
    </source>
</evidence>